<accession>A0A0D2LC38</accession>
<dbReference type="CDD" id="cd00077">
    <property type="entry name" value="HDc"/>
    <property type="match status" value="1"/>
</dbReference>
<evidence type="ECO:0000313" key="4">
    <source>
        <dbReference type="Proteomes" id="UP000054498"/>
    </source>
</evidence>
<dbReference type="SMART" id="SM00471">
    <property type="entry name" value="HDc"/>
    <property type="match status" value="1"/>
</dbReference>
<dbReference type="InterPro" id="IPR006674">
    <property type="entry name" value="HD_domain"/>
</dbReference>
<dbReference type="PANTHER" id="PTHR33594">
    <property type="entry name" value="SUPERFAMILY HYDROLASE, PUTATIVE (AFU_ORTHOLOGUE AFUA_1G03035)-RELATED"/>
    <property type="match status" value="1"/>
</dbReference>
<feature type="region of interest" description="Disordered" evidence="1">
    <location>
        <begin position="179"/>
        <end position="198"/>
    </location>
</feature>
<dbReference type="AlphaFoldDB" id="A0A0D2LC38"/>
<reference evidence="3 4" key="1">
    <citation type="journal article" date="2013" name="BMC Genomics">
        <title>Reconstruction of the lipid metabolism for the microalga Monoraphidium neglectum from its genome sequence reveals characteristics suitable for biofuel production.</title>
        <authorList>
            <person name="Bogen C."/>
            <person name="Al-Dilaimi A."/>
            <person name="Albersmeier A."/>
            <person name="Wichmann J."/>
            <person name="Grundmann M."/>
            <person name="Rupp O."/>
            <person name="Lauersen K.J."/>
            <person name="Blifernez-Klassen O."/>
            <person name="Kalinowski J."/>
            <person name="Goesmann A."/>
            <person name="Mussgnug J.H."/>
            <person name="Kruse O."/>
        </authorList>
    </citation>
    <scope>NUCLEOTIDE SEQUENCE [LARGE SCALE GENOMIC DNA]</scope>
    <source>
        <strain evidence="3 4">SAG 48.87</strain>
    </source>
</reference>
<organism evidence="3 4">
    <name type="scientific">Monoraphidium neglectum</name>
    <dbReference type="NCBI Taxonomy" id="145388"/>
    <lineage>
        <taxon>Eukaryota</taxon>
        <taxon>Viridiplantae</taxon>
        <taxon>Chlorophyta</taxon>
        <taxon>core chlorophytes</taxon>
        <taxon>Chlorophyceae</taxon>
        <taxon>CS clade</taxon>
        <taxon>Sphaeropleales</taxon>
        <taxon>Selenastraceae</taxon>
        <taxon>Monoraphidium</taxon>
    </lineage>
</organism>
<dbReference type="Proteomes" id="UP000054498">
    <property type="component" value="Unassembled WGS sequence"/>
</dbReference>
<evidence type="ECO:0000259" key="2">
    <source>
        <dbReference type="SMART" id="SM00471"/>
    </source>
</evidence>
<dbReference type="OrthoDB" id="16547at2759"/>
<feature type="domain" description="HD/PDEase" evidence="2">
    <location>
        <begin position="22"/>
        <end position="150"/>
    </location>
</feature>
<dbReference type="RefSeq" id="XP_013903338.1">
    <property type="nucleotide sequence ID" value="XM_014047884.1"/>
</dbReference>
<dbReference type="SUPFAM" id="SSF109604">
    <property type="entry name" value="HD-domain/PDEase-like"/>
    <property type="match status" value="1"/>
</dbReference>
<dbReference type="GeneID" id="25736514"/>
<dbReference type="EMBL" id="KK100685">
    <property type="protein sequence ID" value="KIZ04319.1"/>
    <property type="molecule type" value="Genomic_DNA"/>
</dbReference>
<protein>
    <recommendedName>
        <fullName evidence="2">HD/PDEase domain-containing protein</fullName>
    </recommendedName>
</protein>
<dbReference type="InterPro" id="IPR003607">
    <property type="entry name" value="HD/PDEase_dom"/>
</dbReference>
<name>A0A0D2LC38_9CHLO</name>
<evidence type="ECO:0000313" key="3">
    <source>
        <dbReference type="EMBL" id="KIZ04319.1"/>
    </source>
</evidence>
<evidence type="ECO:0000256" key="1">
    <source>
        <dbReference type="SAM" id="MobiDB-lite"/>
    </source>
</evidence>
<proteinExistence type="predicted"/>
<dbReference type="Gene3D" id="1.10.3210.50">
    <property type="match status" value="1"/>
</dbReference>
<dbReference type="KEGG" id="mng:MNEG_3636"/>
<sequence length="253" mass="27028">MSHKNVIQQIEQHVKNALEGNDASHDWAHIARVRALALRIAQDEQLSEAQVFAVELGALLHDVSDWKYAEPGADTHALACAEVQALLPPLGVDQPTIDRVCEIITRIGFKDELPSASGAAPAVALSLEARVVQDADRLDAIGAIGIARCFTFGGRFGRPLYDPEQPPRPAEALTREAYMQQHSAAEAPANEGGGGGGTVKGKGGAATLNHFHEKLLTLKGRMKTASGRALAEGRHAFMEAYLEQFGREIAGDA</sequence>
<dbReference type="STRING" id="145388.A0A0D2LC38"/>
<gene>
    <name evidence="3" type="ORF">MNEG_3636</name>
</gene>
<keyword evidence="4" id="KW-1185">Reference proteome</keyword>
<dbReference type="Pfam" id="PF01966">
    <property type="entry name" value="HD"/>
    <property type="match status" value="1"/>
</dbReference>
<dbReference type="PANTHER" id="PTHR33594:SF1">
    <property type="entry name" value="HD_PDEASE DOMAIN-CONTAINING PROTEIN"/>
    <property type="match status" value="1"/>
</dbReference>